<evidence type="ECO:0000256" key="5">
    <source>
        <dbReference type="HAMAP-Rule" id="MF_02126"/>
    </source>
</evidence>
<evidence type="ECO:0000259" key="7">
    <source>
        <dbReference type="Pfam" id="PF17827"/>
    </source>
</evidence>
<dbReference type="InterPro" id="IPR019874">
    <property type="entry name" value="RF_methyltr_PrmC"/>
</dbReference>
<feature type="domain" description="Release factor glutamine methyltransferase N-terminal" evidence="7">
    <location>
        <begin position="10"/>
        <end position="80"/>
    </location>
</feature>
<dbReference type="GO" id="GO:0102559">
    <property type="term" value="F:peptide chain release factor N(5)-glutamine methyltransferase activity"/>
    <property type="evidence" value="ECO:0007669"/>
    <property type="project" value="UniProtKB-EC"/>
</dbReference>
<dbReference type="NCBIfam" id="TIGR00536">
    <property type="entry name" value="hemK_fam"/>
    <property type="match status" value="1"/>
</dbReference>
<evidence type="ECO:0000313" key="8">
    <source>
        <dbReference type="EMBL" id="EDM89159.1"/>
    </source>
</evidence>
<dbReference type="Gene3D" id="3.40.50.150">
    <property type="entry name" value="Vaccinia Virus protein VP39"/>
    <property type="match status" value="1"/>
</dbReference>
<dbReference type="Pfam" id="PF17827">
    <property type="entry name" value="PrmC_N"/>
    <property type="match status" value="1"/>
</dbReference>
<name>A5ZMR5_9FIRM</name>
<dbReference type="PANTHER" id="PTHR18895:SF74">
    <property type="entry name" value="MTRF1L RELEASE FACTOR GLUTAMINE METHYLTRANSFERASE"/>
    <property type="match status" value="1"/>
</dbReference>
<dbReference type="InterPro" id="IPR002052">
    <property type="entry name" value="DNA_methylase_N6_adenine_CS"/>
</dbReference>
<evidence type="ECO:0000259" key="6">
    <source>
        <dbReference type="Pfam" id="PF05175"/>
    </source>
</evidence>
<dbReference type="InterPro" id="IPR004556">
    <property type="entry name" value="HemK-like"/>
</dbReference>
<dbReference type="eggNOG" id="COG2890">
    <property type="taxonomic scope" value="Bacteria"/>
</dbReference>
<keyword evidence="1 5" id="KW-0489">Methyltransferase</keyword>
<dbReference type="Proteomes" id="UP000006002">
    <property type="component" value="Unassembled WGS sequence"/>
</dbReference>
<comment type="caution">
    <text evidence="5">Lacks conserved residue(s) required for the propagation of feature annotation.</text>
</comment>
<comment type="function">
    <text evidence="5">Methylates the class 1 translation termination release factors RF1/PrfA and RF2/PrfB on the glutamine residue of the universally conserved GGQ motif.</text>
</comment>
<comment type="catalytic activity">
    <reaction evidence="4 5">
        <text>L-glutaminyl-[peptide chain release factor] + S-adenosyl-L-methionine = N(5)-methyl-L-glutaminyl-[peptide chain release factor] + S-adenosyl-L-homocysteine + H(+)</text>
        <dbReference type="Rhea" id="RHEA:42896"/>
        <dbReference type="Rhea" id="RHEA-COMP:10271"/>
        <dbReference type="Rhea" id="RHEA-COMP:10272"/>
        <dbReference type="ChEBI" id="CHEBI:15378"/>
        <dbReference type="ChEBI" id="CHEBI:30011"/>
        <dbReference type="ChEBI" id="CHEBI:57856"/>
        <dbReference type="ChEBI" id="CHEBI:59789"/>
        <dbReference type="ChEBI" id="CHEBI:61891"/>
        <dbReference type="EC" id="2.1.1.297"/>
    </reaction>
</comment>
<dbReference type="CDD" id="cd02440">
    <property type="entry name" value="AdoMet_MTases"/>
    <property type="match status" value="1"/>
</dbReference>
<evidence type="ECO:0000256" key="4">
    <source>
        <dbReference type="ARBA" id="ARBA00048391"/>
    </source>
</evidence>
<evidence type="ECO:0000256" key="2">
    <source>
        <dbReference type="ARBA" id="ARBA00022679"/>
    </source>
</evidence>
<dbReference type="PANTHER" id="PTHR18895">
    <property type="entry name" value="HEMK METHYLTRANSFERASE"/>
    <property type="match status" value="1"/>
</dbReference>
<dbReference type="GO" id="GO:0032259">
    <property type="term" value="P:methylation"/>
    <property type="evidence" value="ECO:0007669"/>
    <property type="project" value="UniProtKB-KW"/>
</dbReference>
<comment type="similarity">
    <text evidence="5">Belongs to the protein N5-glutamine methyltransferase family. PrmC subfamily.</text>
</comment>
<dbReference type="AlphaFoldDB" id="A5ZMR5"/>
<dbReference type="HOGENOM" id="CLU_018398_3_2_9"/>
<accession>A5ZMR5</accession>
<sequence length="300" mass="34500">MRKKMRTYKDVLEDGIQLLETAAIEEARLDAWLLLEYTADITRAWYYAHMDDGLDAKTEERYRTLCTKRAQHIPLQHITGRAYFMGYEFCVDERVLVPRQDTEVLVEEAISRMRNLEKPQILDMCTGSGCILLSLLLELPQALGTGVDVSEGALCVAKENRKRLGLEQRAELIQSDLFSADYFRKNSGNDHMEYDMLISNPPYIRTEDIEGLMEEVRFHDPVLALDGKENGLYFYEKITEQAGTYLKPGGWLMYEIGCDQGMDVSEIMKKNGFEQIEIKKDLAGLDRVVTGRKMQEEQNV</sequence>
<feature type="domain" description="Methyltransferase small" evidence="6">
    <location>
        <begin position="111"/>
        <end position="208"/>
    </location>
</feature>
<evidence type="ECO:0000313" key="9">
    <source>
        <dbReference type="Proteomes" id="UP000006002"/>
    </source>
</evidence>
<gene>
    <name evidence="5 8" type="primary">prmC</name>
    <name evidence="8" type="ORF">RUMOBE_00282</name>
</gene>
<proteinExistence type="inferred from homology"/>
<comment type="caution">
    <text evidence="8">The sequence shown here is derived from an EMBL/GenBank/DDBJ whole genome shotgun (WGS) entry which is preliminary data.</text>
</comment>
<organism evidence="8 9">
    <name type="scientific">Blautia obeum ATCC 29174</name>
    <dbReference type="NCBI Taxonomy" id="411459"/>
    <lineage>
        <taxon>Bacteria</taxon>
        <taxon>Bacillati</taxon>
        <taxon>Bacillota</taxon>
        <taxon>Clostridia</taxon>
        <taxon>Lachnospirales</taxon>
        <taxon>Lachnospiraceae</taxon>
        <taxon>Blautia</taxon>
    </lineage>
</organism>
<dbReference type="Pfam" id="PF05175">
    <property type="entry name" value="MTS"/>
    <property type="match status" value="1"/>
</dbReference>
<dbReference type="HAMAP" id="MF_02126">
    <property type="entry name" value="RF_methyltr_PrmC"/>
    <property type="match status" value="1"/>
</dbReference>
<dbReference type="NCBIfam" id="TIGR03534">
    <property type="entry name" value="RF_mod_PrmC"/>
    <property type="match status" value="1"/>
</dbReference>
<protein>
    <recommendedName>
        <fullName evidence="5">Release factor glutamine methyltransferase</fullName>
        <shortName evidence="5">RF MTase</shortName>
        <ecNumber evidence="5">2.1.1.297</ecNumber>
    </recommendedName>
    <alternativeName>
        <fullName evidence="5">N5-glutamine methyltransferase PrmC</fullName>
    </alternativeName>
    <alternativeName>
        <fullName evidence="5">Protein-(glutamine-N5) MTase PrmC</fullName>
    </alternativeName>
    <alternativeName>
        <fullName evidence="5">Protein-glutamine N-methyltransferase PrmC</fullName>
    </alternativeName>
</protein>
<keyword evidence="3 5" id="KW-0949">S-adenosyl-L-methionine</keyword>
<reference evidence="8 9" key="2">
    <citation type="submission" date="2007-04" db="EMBL/GenBank/DDBJ databases">
        <title>Draft genome sequence of Ruminococcus obeum (ATCC 29174).</title>
        <authorList>
            <person name="Sudarsanam P."/>
            <person name="Ley R."/>
            <person name="Guruge J."/>
            <person name="Turnbaugh P.J."/>
            <person name="Mahowald M."/>
            <person name="Liep D."/>
            <person name="Gordon J."/>
        </authorList>
    </citation>
    <scope>NUCLEOTIDE SEQUENCE [LARGE SCALE GENOMIC DNA]</scope>
    <source>
        <strain evidence="8 9">ATCC 29174</strain>
    </source>
</reference>
<dbReference type="InterPro" id="IPR050320">
    <property type="entry name" value="N5-glutamine_MTase"/>
</dbReference>
<evidence type="ECO:0000256" key="3">
    <source>
        <dbReference type="ARBA" id="ARBA00022691"/>
    </source>
</evidence>
<feature type="binding site" evidence="5">
    <location>
        <position position="148"/>
    </location>
    <ligand>
        <name>S-adenosyl-L-methionine</name>
        <dbReference type="ChEBI" id="CHEBI:59789"/>
    </ligand>
</feature>
<feature type="binding site" evidence="5">
    <location>
        <position position="200"/>
    </location>
    <ligand>
        <name>S-adenosyl-L-methionine</name>
        <dbReference type="ChEBI" id="CHEBI:59789"/>
    </ligand>
</feature>
<evidence type="ECO:0000256" key="1">
    <source>
        <dbReference type="ARBA" id="ARBA00022603"/>
    </source>
</evidence>
<dbReference type="EMBL" id="AAVO02000001">
    <property type="protein sequence ID" value="EDM89159.1"/>
    <property type="molecule type" value="Genomic_DNA"/>
</dbReference>
<dbReference type="EC" id="2.1.1.297" evidence="5"/>
<keyword evidence="2 5" id="KW-0808">Transferase</keyword>
<dbReference type="GO" id="GO:0003676">
    <property type="term" value="F:nucleic acid binding"/>
    <property type="evidence" value="ECO:0007669"/>
    <property type="project" value="InterPro"/>
</dbReference>
<reference evidence="8 9" key="1">
    <citation type="submission" date="2007-03" db="EMBL/GenBank/DDBJ databases">
        <authorList>
            <person name="Fulton L."/>
            <person name="Clifton S."/>
            <person name="Fulton B."/>
            <person name="Xu J."/>
            <person name="Minx P."/>
            <person name="Pepin K.H."/>
            <person name="Johnson M."/>
            <person name="Thiruvilangam P."/>
            <person name="Bhonagiri V."/>
            <person name="Nash W.E."/>
            <person name="Mardis E.R."/>
            <person name="Wilson R.K."/>
        </authorList>
    </citation>
    <scope>NUCLEOTIDE SEQUENCE [LARGE SCALE GENOMIC DNA]</scope>
    <source>
        <strain evidence="8 9">ATCC 29174</strain>
    </source>
</reference>
<dbReference type="PROSITE" id="PS00092">
    <property type="entry name" value="N6_MTASE"/>
    <property type="match status" value="1"/>
</dbReference>
<dbReference type="InterPro" id="IPR007848">
    <property type="entry name" value="Small_mtfrase_dom"/>
</dbReference>
<dbReference type="InterPro" id="IPR029063">
    <property type="entry name" value="SAM-dependent_MTases_sf"/>
</dbReference>
<dbReference type="InterPro" id="IPR040758">
    <property type="entry name" value="PrmC_N"/>
</dbReference>
<dbReference type="Gene3D" id="1.10.8.10">
    <property type="entry name" value="DNA helicase RuvA subunit, C-terminal domain"/>
    <property type="match status" value="1"/>
</dbReference>
<dbReference type="SUPFAM" id="SSF53335">
    <property type="entry name" value="S-adenosyl-L-methionine-dependent methyltransferases"/>
    <property type="match status" value="1"/>
</dbReference>
<feature type="binding site" evidence="5">
    <location>
        <begin position="200"/>
        <end position="203"/>
    </location>
    <ligand>
        <name>substrate</name>
    </ligand>
</feature>